<feature type="compositionally biased region" description="Polar residues" evidence="1">
    <location>
        <begin position="438"/>
        <end position="451"/>
    </location>
</feature>
<feature type="compositionally biased region" description="Basic residues" evidence="1">
    <location>
        <begin position="425"/>
        <end position="435"/>
    </location>
</feature>
<evidence type="ECO:0000313" key="3">
    <source>
        <dbReference type="Proteomes" id="UP000308267"/>
    </source>
</evidence>
<keyword evidence="3" id="KW-1185">Reference proteome</keyword>
<sequence length="671" mass="74892">MARPTQPHRQTPSVTETDLLRTLGKVHRSAPNISLATPAVSIHPRSRMDDDIQTSRHNILSDQKSFNIKRTHSFQTINQSISGATLPSKPLRPVESSVQPSTNARVRPPESLTIYYMGRPMSARASIGYPQTTAGEIGFVTGDPGPLGLVGQRWYPPKPESPETRRAPYPINDFYRNYSTGQKEHRDVREWEQRKHWGFSHSHTHEEELSAQTNYRPMALHRSASARVPYPLLMTPMHSNLQYSESRLEEKFPSANEPHSQWNHSRSGSGIGFINGTHSQTRQQASTFASERKMQSECPTFLSVLPVRFYPPNSNRAELILPAQKTKTSDSVNQTSDAQEGHLATEEIQKVKGEQTPVNPKNTETEKSVKHKEFYPNITLKIESTKPLPATPKEQCRPGELNKITQKKDDKKSKSAAPESLSSKRIAKQGPRRVRSFSLDNTPQGSPTKQSFKPFKLNEQKTIHLLESKESLSTHPTRIPKFSIPSISLAKPPDRSPKKDLVLAARVEELLPSADYPKTSAAQPTSAQSQTNMPPGNYTGQSEEPFSKEEPDLNETQEGLLPHSVTIPVTEATFSSPASLQPPLKSILKRSTSVSQLSSLVSTLSTTKPSSKQFWGIKRTQSARTLVEKDSVQLKNPSSEKRVGFDIRSNSILEFYPYDSTDESVSPGSEE</sequence>
<accession>A0A4S2MC71</accession>
<reference evidence="2 3" key="1">
    <citation type="journal article" date="2019" name="BMC Genomics">
        <title>New insights from Opisthorchis felineus genome: update on genomics of the epidemiologically important liver flukes.</title>
        <authorList>
            <person name="Ershov N.I."/>
            <person name="Mordvinov V.A."/>
            <person name="Prokhortchouk E.B."/>
            <person name="Pakharukova M.Y."/>
            <person name="Gunbin K.V."/>
            <person name="Ustyantsev K."/>
            <person name="Genaev M.A."/>
            <person name="Blinov A.G."/>
            <person name="Mazur A."/>
            <person name="Boulygina E."/>
            <person name="Tsygankova S."/>
            <person name="Khrameeva E."/>
            <person name="Chekanov N."/>
            <person name="Fan G."/>
            <person name="Xiao A."/>
            <person name="Zhang H."/>
            <person name="Xu X."/>
            <person name="Yang H."/>
            <person name="Solovyev V."/>
            <person name="Lee S.M."/>
            <person name="Liu X."/>
            <person name="Afonnikov D.A."/>
            <person name="Skryabin K.G."/>
        </authorList>
    </citation>
    <scope>NUCLEOTIDE SEQUENCE [LARGE SCALE GENOMIC DNA]</scope>
    <source>
        <strain evidence="2">AK-0245</strain>
        <tissue evidence="2">Whole organism</tissue>
    </source>
</reference>
<gene>
    <name evidence="2" type="ORF">CRM22_002457</name>
</gene>
<feature type="compositionally biased region" description="Basic and acidic residues" evidence="1">
    <location>
        <begin position="456"/>
        <end position="472"/>
    </location>
</feature>
<feature type="region of interest" description="Disordered" evidence="1">
    <location>
        <begin position="348"/>
        <end position="565"/>
    </location>
</feature>
<protein>
    <submittedName>
        <fullName evidence="2">Uncharacterized protein</fullName>
    </submittedName>
</protein>
<organism evidence="2 3">
    <name type="scientific">Opisthorchis felineus</name>
    <dbReference type="NCBI Taxonomy" id="147828"/>
    <lineage>
        <taxon>Eukaryota</taxon>
        <taxon>Metazoa</taxon>
        <taxon>Spiralia</taxon>
        <taxon>Lophotrochozoa</taxon>
        <taxon>Platyhelminthes</taxon>
        <taxon>Trematoda</taxon>
        <taxon>Digenea</taxon>
        <taxon>Opisthorchiida</taxon>
        <taxon>Opisthorchiata</taxon>
        <taxon>Opisthorchiidae</taxon>
        <taxon>Opisthorchis</taxon>
    </lineage>
</organism>
<feature type="compositionally biased region" description="Polar residues" evidence="1">
    <location>
        <begin position="520"/>
        <end position="544"/>
    </location>
</feature>
<dbReference type="EMBL" id="SJOL01004338">
    <property type="protein sequence ID" value="TGZ71747.1"/>
    <property type="molecule type" value="Genomic_DNA"/>
</dbReference>
<feature type="compositionally biased region" description="Basic and acidic residues" evidence="1">
    <location>
        <begin position="492"/>
        <end position="509"/>
    </location>
</feature>
<name>A0A4S2MC71_OPIFE</name>
<evidence type="ECO:0000313" key="2">
    <source>
        <dbReference type="EMBL" id="TGZ71747.1"/>
    </source>
</evidence>
<feature type="region of interest" description="Disordered" evidence="1">
    <location>
        <begin position="83"/>
        <end position="105"/>
    </location>
</feature>
<evidence type="ECO:0000256" key="1">
    <source>
        <dbReference type="SAM" id="MobiDB-lite"/>
    </source>
</evidence>
<dbReference type="Proteomes" id="UP000308267">
    <property type="component" value="Unassembled WGS sequence"/>
</dbReference>
<proteinExistence type="predicted"/>
<dbReference type="OrthoDB" id="6259822at2759"/>
<dbReference type="AlphaFoldDB" id="A0A4S2MC71"/>
<comment type="caution">
    <text evidence="2">The sequence shown here is derived from an EMBL/GenBank/DDBJ whole genome shotgun (WGS) entry which is preliminary data.</text>
</comment>
<feature type="region of interest" description="Disordered" evidence="1">
    <location>
        <begin position="255"/>
        <end position="283"/>
    </location>
</feature>
<feature type="compositionally biased region" description="Polar residues" evidence="1">
    <location>
        <begin position="257"/>
        <end position="268"/>
    </location>
</feature>
<feature type="compositionally biased region" description="Basic and acidic residues" evidence="1">
    <location>
        <begin position="363"/>
        <end position="374"/>
    </location>
</feature>